<dbReference type="KEGG" id="lpav:PLANPX_4886"/>
<dbReference type="EMBL" id="AP021861">
    <property type="protein sequence ID" value="BBO35274.1"/>
    <property type="molecule type" value="Genomic_DNA"/>
</dbReference>
<dbReference type="Proteomes" id="UP000326837">
    <property type="component" value="Chromosome"/>
</dbReference>
<dbReference type="AlphaFoldDB" id="A0A5K7XEH9"/>
<dbReference type="RefSeq" id="WP_152100685.1">
    <property type="nucleotide sequence ID" value="NZ_AP021861.1"/>
</dbReference>
<reference evidence="3" key="1">
    <citation type="submission" date="2019-10" db="EMBL/GenBank/DDBJ databases">
        <title>Lacipirellula parvula gen. nov., sp. nov., representing a lineage of planctomycetes widespread in freshwater anoxic habitats, and description of the family Lacipirellulaceae.</title>
        <authorList>
            <person name="Dedysh S.N."/>
            <person name="Kulichevskaya I.S."/>
            <person name="Beletsky A.V."/>
            <person name="Rakitin A.L."/>
            <person name="Mardanov A.V."/>
            <person name="Ivanova A.A."/>
            <person name="Saltykova V.X."/>
            <person name="Rijpstra W.I.C."/>
            <person name="Sinninghe Damste J.S."/>
            <person name="Ravin N.V."/>
        </authorList>
    </citation>
    <scope>NUCLEOTIDE SEQUENCE [LARGE SCALE GENOMIC DNA]</scope>
    <source>
        <strain evidence="3">PX69</strain>
    </source>
</reference>
<name>A0A5K7XEH9_9BACT</name>
<feature type="region of interest" description="Disordered" evidence="1">
    <location>
        <begin position="118"/>
        <end position="143"/>
    </location>
</feature>
<keyword evidence="3" id="KW-1185">Reference proteome</keyword>
<feature type="compositionally biased region" description="Low complexity" evidence="1">
    <location>
        <begin position="128"/>
        <end position="143"/>
    </location>
</feature>
<organism evidence="2 3">
    <name type="scientific">Lacipirellula parvula</name>
    <dbReference type="NCBI Taxonomy" id="2650471"/>
    <lineage>
        <taxon>Bacteria</taxon>
        <taxon>Pseudomonadati</taxon>
        <taxon>Planctomycetota</taxon>
        <taxon>Planctomycetia</taxon>
        <taxon>Pirellulales</taxon>
        <taxon>Lacipirellulaceae</taxon>
        <taxon>Lacipirellula</taxon>
    </lineage>
</organism>
<sequence>MAGNLPFSEKLGSDAIGPEERWFSAAAGACLVGYGLSRISLRSLAAMAVGGYLVYRGSTGKCPIGDKLTNASSALNDMVQRYQGQSGCCNSSASGAVYEQPADMTDCCDDAVDPVDEAAMESFPASDPPSYSTGTSTPSAPIQ</sequence>
<proteinExistence type="predicted"/>
<evidence type="ECO:0000256" key="1">
    <source>
        <dbReference type="SAM" id="MobiDB-lite"/>
    </source>
</evidence>
<evidence type="ECO:0000313" key="3">
    <source>
        <dbReference type="Proteomes" id="UP000326837"/>
    </source>
</evidence>
<evidence type="ECO:0000313" key="2">
    <source>
        <dbReference type="EMBL" id="BBO35274.1"/>
    </source>
</evidence>
<evidence type="ECO:0008006" key="4">
    <source>
        <dbReference type="Google" id="ProtNLM"/>
    </source>
</evidence>
<accession>A0A5K7XEH9</accession>
<gene>
    <name evidence="2" type="ORF">PLANPX_4886</name>
</gene>
<protein>
    <recommendedName>
        <fullName evidence="4">DUF2892 domain-containing protein</fullName>
    </recommendedName>
</protein>